<gene>
    <name evidence="7" type="ORF">KI387_004980</name>
</gene>
<dbReference type="OMA" id="WEITIAQ"/>
<keyword evidence="3 6" id="KW-0812">Transmembrane</keyword>
<dbReference type="GO" id="GO:0015297">
    <property type="term" value="F:antiporter activity"/>
    <property type="evidence" value="ECO:0007669"/>
    <property type="project" value="InterPro"/>
</dbReference>
<feature type="transmembrane region" description="Helical" evidence="6">
    <location>
        <begin position="145"/>
        <end position="170"/>
    </location>
</feature>
<feature type="transmembrane region" description="Helical" evidence="6">
    <location>
        <begin position="227"/>
        <end position="248"/>
    </location>
</feature>
<dbReference type="Pfam" id="PF01554">
    <property type="entry name" value="MatE"/>
    <property type="match status" value="2"/>
</dbReference>
<comment type="caution">
    <text evidence="7">The sequence shown here is derived from an EMBL/GenBank/DDBJ whole genome shotgun (WGS) entry which is preliminary data.</text>
</comment>
<feature type="transmembrane region" description="Helical" evidence="6">
    <location>
        <begin position="260"/>
        <end position="279"/>
    </location>
</feature>
<evidence type="ECO:0000313" key="7">
    <source>
        <dbReference type="EMBL" id="KAH9324802.1"/>
    </source>
</evidence>
<feature type="transmembrane region" description="Helical" evidence="6">
    <location>
        <begin position="39"/>
        <end position="64"/>
    </location>
</feature>
<evidence type="ECO:0000256" key="5">
    <source>
        <dbReference type="ARBA" id="ARBA00023136"/>
    </source>
</evidence>
<sequence length="596" mass="64966">MADPLHSALLDEDVSTNDISAITTCGQFRKESWIETKKLWAIAGPAIFTTLCNYSIFVITQIFVGHLGTLQQAAVAIGSSVISGLTFGIMVSEKKENRHYKASVSSMSDSLHSALLDGDVSTIDTSVITTCEQFRKESWIEWKKLWVIAGPAIFTTLCNFSIQVTTQIFVGHLGTVEQAGVAIANSVISGLAFGIMLGMGSALETLCGQAFGAGKLDMLGVYLQRSWIILISSAVVLCPVYIFATPILKGLGQDADVADLAGKFALWTLPMLFSFSLNFPMQKFLQAQRKLMPMAWISFAVFVIHIVMSWVFIYKVGLGLAGAAIMLNVSWWLVNVGQFLYIFYFCKDAWKGFSWLAFRELWAFVRLSLASALMLCLEIWYMTSLTIMTGHLKNATIEVDAISICMSLNGLEVMIFIGFNAAISVRVSNELGAGRPRAAKFSVLIVVLTSLTFGLICMAIILGCKDKFAVLFTDSKEVINMVTDMAALLGVTMVLNSVQPVLSGVAVGGGWQALIAYVNLGCYYVIGVPLGLLMGYYFDLGAKGIWIGMICGTALQTLILLLITLYTNWNKEAAQAENRLKVWGGSVEPLNNGTMK</sequence>
<organism evidence="7 8">
    <name type="scientific">Taxus chinensis</name>
    <name type="common">Chinese yew</name>
    <name type="synonym">Taxus wallichiana var. chinensis</name>
    <dbReference type="NCBI Taxonomy" id="29808"/>
    <lineage>
        <taxon>Eukaryota</taxon>
        <taxon>Viridiplantae</taxon>
        <taxon>Streptophyta</taxon>
        <taxon>Embryophyta</taxon>
        <taxon>Tracheophyta</taxon>
        <taxon>Spermatophyta</taxon>
        <taxon>Pinopsida</taxon>
        <taxon>Pinidae</taxon>
        <taxon>Conifers II</taxon>
        <taxon>Cupressales</taxon>
        <taxon>Taxaceae</taxon>
        <taxon>Taxus</taxon>
    </lineage>
</organism>
<feature type="transmembrane region" description="Helical" evidence="6">
    <location>
        <begin position="482"/>
        <end position="502"/>
    </location>
</feature>
<keyword evidence="5 6" id="KW-0472">Membrane</keyword>
<feature type="transmembrane region" description="Helical" evidence="6">
    <location>
        <begin position="319"/>
        <end position="343"/>
    </location>
</feature>
<accession>A0AA38LKS7</accession>
<feature type="transmembrane region" description="Helical" evidence="6">
    <location>
        <begin position="182"/>
        <end position="206"/>
    </location>
</feature>
<dbReference type="PANTHER" id="PTHR11206">
    <property type="entry name" value="MULTIDRUG RESISTANCE PROTEIN"/>
    <property type="match status" value="1"/>
</dbReference>
<dbReference type="CDD" id="cd13132">
    <property type="entry name" value="MATE_eukaryotic"/>
    <property type="match status" value="1"/>
</dbReference>
<keyword evidence="8" id="KW-1185">Reference proteome</keyword>
<dbReference type="AlphaFoldDB" id="A0AA38LKS7"/>
<dbReference type="InterPro" id="IPR002528">
    <property type="entry name" value="MATE_fam"/>
</dbReference>
<dbReference type="InterPro" id="IPR045069">
    <property type="entry name" value="MATE_euk"/>
</dbReference>
<name>A0AA38LKS7_TAXCH</name>
<feature type="transmembrane region" description="Helical" evidence="6">
    <location>
        <begin position="401"/>
        <end position="423"/>
    </location>
</feature>
<dbReference type="GO" id="GO:0016020">
    <property type="term" value="C:membrane"/>
    <property type="evidence" value="ECO:0007669"/>
    <property type="project" value="UniProtKB-SubCell"/>
</dbReference>
<feature type="non-terminal residue" evidence="7">
    <location>
        <position position="596"/>
    </location>
</feature>
<evidence type="ECO:0000313" key="8">
    <source>
        <dbReference type="Proteomes" id="UP000824469"/>
    </source>
</evidence>
<evidence type="ECO:0000256" key="1">
    <source>
        <dbReference type="ARBA" id="ARBA00004141"/>
    </source>
</evidence>
<protein>
    <recommendedName>
        <fullName evidence="6">Protein DETOXIFICATION</fullName>
    </recommendedName>
    <alternativeName>
        <fullName evidence="6">Multidrug and toxic compound extrusion protein</fullName>
    </alternativeName>
</protein>
<dbReference type="GO" id="GO:1990961">
    <property type="term" value="P:xenobiotic detoxification by transmembrane export across the plasma membrane"/>
    <property type="evidence" value="ECO:0007669"/>
    <property type="project" value="InterPro"/>
</dbReference>
<dbReference type="EMBL" id="JAHRHJ020000002">
    <property type="protein sequence ID" value="KAH9324802.1"/>
    <property type="molecule type" value="Genomic_DNA"/>
</dbReference>
<feature type="transmembrane region" description="Helical" evidence="6">
    <location>
        <begin position="70"/>
        <end position="91"/>
    </location>
</feature>
<feature type="transmembrane region" description="Helical" evidence="6">
    <location>
        <begin position="363"/>
        <end position="381"/>
    </location>
</feature>
<proteinExistence type="inferred from homology"/>
<reference evidence="7 8" key="1">
    <citation type="journal article" date="2021" name="Nat. Plants">
        <title>The Taxus genome provides insights into paclitaxel biosynthesis.</title>
        <authorList>
            <person name="Xiong X."/>
            <person name="Gou J."/>
            <person name="Liao Q."/>
            <person name="Li Y."/>
            <person name="Zhou Q."/>
            <person name="Bi G."/>
            <person name="Li C."/>
            <person name="Du R."/>
            <person name="Wang X."/>
            <person name="Sun T."/>
            <person name="Guo L."/>
            <person name="Liang H."/>
            <person name="Lu P."/>
            <person name="Wu Y."/>
            <person name="Zhang Z."/>
            <person name="Ro D.K."/>
            <person name="Shang Y."/>
            <person name="Huang S."/>
            <person name="Yan J."/>
        </authorList>
    </citation>
    <scope>NUCLEOTIDE SEQUENCE [LARGE SCALE GENOMIC DNA]</scope>
    <source>
        <strain evidence="7">Ta-2019</strain>
    </source>
</reference>
<dbReference type="NCBIfam" id="TIGR00797">
    <property type="entry name" value="matE"/>
    <property type="match status" value="1"/>
</dbReference>
<evidence type="ECO:0000256" key="4">
    <source>
        <dbReference type="ARBA" id="ARBA00022989"/>
    </source>
</evidence>
<dbReference type="GO" id="GO:0042910">
    <property type="term" value="F:xenobiotic transmembrane transporter activity"/>
    <property type="evidence" value="ECO:0007669"/>
    <property type="project" value="InterPro"/>
</dbReference>
<evidence type="ECO:0000256" key="2">
    <source>
        <dbReference type="ARBA" id="ARBA00010199"/>
    </source>
</evidence>
<feature type="transmembrane region" description="Helical" evidence="6">
    <location>
        <begin position="443"/>
        <end position="462"/>
    </location>
</feature>
<feature type="transmembrane region" description="Helical" evidence="6">
    <location>
        <begin position="544"/>
        <end position="566"/>
    </location>
</feature>
<comment type="similarity">
    <text evidence="2 6">Belongs to the multi antimicrobial extrusion (MATE) (TC 2.A.66.1) family.</text>
</comment>
<feature type="transmembrane region" description="Helical" evidence="6">
    <location>
        <begin position="514"/>
        <end position="538"/>
    </location>
</feature>
<comment type="subcellular location">
    <subcellularLocation>
        <location evidence="1">Membrane</location>
        <topology evidence="1">Multi-pass membrane protein</topology>
    </subcellularLocation>
</comment>
<keyword evidence="4 6" id="KW-1133">Transmembrane helix</keyword>
<feature type="transmembrane region" description="Helical" evidence="6">
    <location>
        <begin position="291"/>
        <end position="313"/>
    </location>
</feature>
<evidence type="ECO:0000256" key="6">
    <source>
        <dbReference type="RuleBase" id="RU004914"/>
    </source>
</evidence>
<evidence type="ECO:0000256" key="3">
    <source>
        <dbReference type="ARBA" id="ARBA00022692"/>
    </source>
</evidence>
<dbReference type="Proteomes" id="UP000824469">
    <property type="component" value="Unassembled WGS sequence"/>
</dbReference>